<evidence type="ECO:0000313" key="3">
    <source>
        <dbReference type="EMBL" id="NDV89336.1"/>
    </source>
</evidence>
<protein>
    <submittedName>
        <fullName evidence="3">Uncharacterized protein</fullName>
    </submittedName>
</protein>
<evidence type="ECO:0000256" key="2">
    <source>
        <dbReference type="SAM" id="Phobius"/>
    </source>
</evidence>
<keyword evidence="2" id="KW-0812">Transmembrane</keyword>
<evidence type="ECO:0000256" key="1">
    <source>
        <dbReference type="SAM" id="MobiDB-lite"/>
    </source>
</evidence>
<comment type="caution">
    <text evidence="3">The sequence shown here is derived from an EMBL/GenBank/DDBJ whole genome shotgun (WGS) entry which is preliminary data.</text>
</comment>
<dbReference type="Proteomes" id="UP000476332">
    <property type="component" value="Unassembled WGS sequence"/>
</dbReference>
<dbReference type="EMBL" id="JAAAMJ010000037">
    <property type="protein sequence ID" value="NDV89336.1"/>
    <property type="molecule type" value="Genomic_DNA"/>
</dbReference>
<keyword evidence="2" id="KW-0472">Membrane</keyword>
<feature type="region of interest" description="Disordered" evidence="1">
    <location>
        <begin position="140"/>
        <end position="184"/>
    </location>
</feature>
<name>A0A6L9MP49_9HYPH</name>
<keyword evidence="4" id="KW-1185">Reference proteome</keyword>
<evidence type="ECO:0000313" key="4">
    <source>
        <dbReference type="Proteomes" id="UP000476332"/>
    </source>
</evidence>
<feature type="transmembrane region" description="Helical" evidence="2">
    <location>
        <begin position="88"/>
        <end position="112"/>
    </location>
</feature>
<accession>A0A6L9MP49</accession>
<feature type="compositionally biased region" description="Basic and acidic residues" evidence="1">
    <location>
        <begin position="150"/>
        <end position="184"/>
    </location>
</feature>
<gene>
    <name evidence="3" type="ORF">GTW51_21980</name>
</gene>
<keyword evidence="2" id="KW-1133">Transmembrane helix</keyword>
<reference evidence="3 4" key="1">
    <citation type="submission" date="2020-01" db="EMBL/GenBank/DDBJ databases">
        <title>Genomes of bacteria type strains.</title>
        <authorList>
            <person name="Chen J."/>
            <person name="Zhu S."/>
            <person name="Chen J."/>
        </authorList>
    </citation>
    <scope>NUCLEOTIDE SEQUENCE [LARGE SCALE GENOMIC DNA]</scope>
    <source>
        <strain evidence="3 4">KCTC 52919</strain>
    </source>
</reference>
<sequence>MAGSGSITIKNVGMGPCPNGHMGFIPDGTYKVFNGLMLLPPSVRQQVMEIAVSASNERITAGEALSQIAEFLPPEAAALIKQYSSNPVVILAIILWILTSLGTFAGGIGSLYKAFVPSDPTPQTIINNYGTIINESAAGDGAEEGVAKPLKREQVRRLRQMERQKQKLEREGDEQAKDEGQIDA</sequence>
<organism evidence="3 4">
    <name type="scientific">Aurantimonas aggregata</name>
    <dbReference type="NCBI Taxonomy" id="2047720"/>
    <lineage>
        <taxon>Bacteria</taxon>
        <taxon>Pseudomonadati</taxon>
        <taxon>Pseudomonadota</taxon>
        <taxon>Alphaproteobacteria</taxon>
        <taxon>Hyphomicrobiales</taxon>
        <taxon>Aurantimonadaceae</taxon>
        <taxon>Aurantimonas</taxon>
    </lineage>
</organism>
<dbReference type="AlphaFoldDB" id="A0A6L9MP49"/>
<proteinExistence type="predicted"/>